<keyword evidence="1" id="KW-0472">Membrane</keyword>
<dbReference type="Proteomes" id="UP001333102">
    <property type="component" value="Chromosome"/>
</dbReference>
<keyword evidence="1" id="KW-0812">Transmembrane</keyword>
<evidence type="ECO:0000313" key="3">
    <source>
        <dbReference type="Proteomes" id="UP001333102"/>
    </source>
</evidence>
<evidence type="ECO:0000313" key="2">
    <source>
        <dbReference type="EMBL" id="WRP14660.1"/>
    </source>
</evidence>
<organism evidence="2 3">
    <name type="scientific">Geochorda subterranea</name>
    <dbReference type="NCBI Taxonomy" id="3109564"/>
    <lineage>
        <taxon>Bacteria</taxon>
        <taxon>Bacillati</taxon>
        <taxon>Bacillota</taxon>
        <taxon>Limnochordia</taxon>
        <taxon>Limnochordales</taxon>
        <taxon>Geochordaceae</taxon>
        <taxon>Geochorda</taxon>
    </lineage>
</organism>
<feature type="transmembrane region" description="Helical" evidence="1">
    <location>
        <begin position="75"/>
        <end position="99"/>
    </location>
</feature>
<feature type="transmembrane region" description="Helical" evidence="1">
    <location>
        <begin position="6"/>
        <end position="29"/>
    </location>
</feature>
<feature type="transmembrane region" description="Helical" evidence="1">
    <location>
        <begin position="36"/>
        <end position="63"/>
    </location>
</feature>
<keyword evidence="3" id="KW-1185">Reference proteome</keyword>
<keyword evidence="1" id="KW-1133">Transmembrane helix</keyword>
<dbReference type="RefSeq" id="WP_324669020.1">
    <property type="nucleotide sequence ID" value="NZ_CP141614.1"/>
</dbReference>
<name>A0ABZ1BQ42_9FIRM</name>
<gene>
    <name evidence="2" type="ORF">VLY81_00370</name>
</gene>
<feature type="transmembrane region" description="Helical" evidence="1">
    <location>
        <begin position="111"/>
        <end position="131"/>
    </location>
</feature>
<reference evidence="3" key="1">
    <citation type="submission" date="2023-12" db="EMBL/GenBank/DDBJ databases">
        <title>Novel isolates from deep terrestrial aquifers shed light on the physiology and ecology of the class Limnochordia.</title>
        <authorList>
            <person name="Karnachuk O.V."/>
            <person name="Lukina A.P."/>
            <person name="Avakyan M.R."/>
            <person name="Kadnikov V."/>
            <person name="Begmatov S."/>
            <person name="Beletsky A.V."/>
            <person name="Mardanov A.V."/>
            <person name="Ravin N.V."/>
        </authorList>
    </citation>
    <scope>NUCLEOTIDE SEQUENCE [LARGE SCALE GENOMIC DNA]</scope>
    <source>
        <strain evidence="3">LN</strain>
    </source>
</reference>
<feature type="transmembrane region" description="Helical" evidence="1">
    <location>
        <begin position="137"/>
        <end position="158"/>
    </location>
</feature>
<proteinExistence type="predicted"/>
<evidence type="ECO:0000256" key="1">
    <source>
        <dbReference type="SAM" id="Phobius"/>
    </source>
</evidence>
<accession>A0ABZ1BQ42</accession>
<sequence length="177" mass="16969">MPDVQGPGGIVAASAVAWTLFAAVVGAGFASGRELVLFLGHCAGAGPLTAVGVGLLIGLMAAPPGEARRPSPPPAVLRLTSVMLAWTTLAATLAALAHLAAPAASTQGRSLLAAALAAWAGAALPASRGLAPISRMVGPVIAAAVLAEALAWGAASALDLLDATAARPPGAPDGAPA</sequence>
<dbReference type="EMBL" id="CP141614">
    <property type="protein sequence ID" value="WRP14660.1"/>
    <property type="molecule type" value="Genomic_DNA"/>
</dbReference>
<protein>
    <submittedName>
        <fullName evidence="2">Uncharacterized protein</fullName>
    </submittedName>
</protein>